<evidence type="ECO:0000256" key="3">
    <source>
        <dbReference type="ARBA" id="ARBA00022753"/>
    </source>
</evidence>
<keyword evidence="8" id="KW-1185">Reference proteome</keyword>
<dbReference type="PROSITE" id="PS50195">
    <property type="entry name" value="PX"/>
    <property type="match status" value="1"/>
</dbReference>
<evidence type="ECO:0000256" key="5">
    <source>
        <dbReference type="ARBA" id="ARBA00023121"/>
    </source>
</evidence>
<dbReference type="Pfam" id="PF00787">
    <property type="entry name" value="PX"/>
    <property type="match status" value="1"/>
</dbReference>
<evidence type="ECO:0000313" key="9">
    <source>
        <dbReference type="RefSeq" id="XP_022337650.1"/>
    </source>
</evidence>
<dbReference type="PANTHER" id="PTHR20939">
    <property type="entry name" value="SORTING NEXIN 20, 21"/>
    <property type="match status" value="1"/>
</dbReference>
<protein>
    <submittedName>
        <fullName evidence="9">Sorting nexin-20-like</fullName>
    </submittedName>
</protein>
<evidence type="ECO:0000256" key="4">
    <source>
        <dbReference type="ARBA" id="ARBA00022927"/>
    </source>
</evidence>
<keyword evidence="2" id="KW-0813">Transport</keyword>
<dbReference type="SUPFAM" id="SSF64268">
    <property type="entry name" value="PX domain"/>
    <property type="match status" value="1"/>
</dbReference>
<dbReference type="RefSeq" id="XP_022337650.1">
    <property type="nucleotide sequence ID" value="XM_022481942.1"/>
</dbReference>
<dbReference type="Gene3D" id="3.30.1520.10">
    <property type="entry name" value="Phox-like domain"/>
    <property type="match status" value="1"/>
</dbReference>
<feature type="domain" description="PX" evidence="7">
    <location>
        <begin position="71"/>
        <end position="188"/>
    </location>
</feature>
<keyword evidence="3" id="KW-0967">Endosome</keyword>
<keyword evidence="5" id="KW-0446">Lipid-binding</keyword>
<dbReference type="GO" id="GO:0015031">
    <property type="term" value="P:protein transport"/>
    <property type="evidence" value="ECO:0007669"/>
    <property type="project" value="UniProtKB-KW"/>
</dbReference>
<dbReference type="KEGG" id="cvn:111133489"/>
<dbReference type="InterPro" id="IPR001683">
    <property type="entry name" value="PX_dom"/>
</dbReference>
<evidence type="ECO:0000313" key="8">
    <source>
        <dbReference type="Proteomes" id="UP000694844"/>
    </source>
</evidence>
<dbReference type="PANTHER" id="PTHR20939:SF11">
    <property type="entry name" value="LD12265P"/>
    <property type="match status" value="1"/>
</dbReference>
<dbReference type="SMART" id="SM00312">
    <property type="entry name" value="PX"/>
    <property type="match status" value="1"/>
</dbReference>
<keyword evidence="4" id="KW-0653">Protein transport</keyword>
<evidence type="ECO:0000256" key="6">
    <source>
        <dbReference type="ARBA" id="ARBA00023136"/>
    </source>
</evidence>
<dbReference type="Proteomes" id="UP000694844">
    <property type="component" value="Chromosome 5"/>
</dbReference>
<dbReference type="GO" id="GO:1901981">
    <property type="term" value="F:phosphatidylinositol phosphate binding"/>
    <property type="evidence" value="ECO:0007669"/>
    <property type="project" value="TreeGrafter"/>
</dbReference>
<name>A0A8B8EC08_CRAVI</name>
<dbReference type="InterPro" id="IPR036871">
    <property type="entry name" value="PX_dom_sf"/>
</dbReference>
<dbReference type="GO" id="GO:0031901">
    <property type="term" value="C:early endosome membrane"/>
    <property type="evidence" value="ECO:0007669"/>
    <property type="project" value="UniProtKB-SubCell"/>
</dbReference>
<sequence length="312" mass="35214">MSYIREKRMSRGLKQALDSEEDVQDRFLAAEEEEFDNFSENLTLKIENQEVLNQKGKNNSSIVPIKEDNHGTIVFEVVKAEKVKEGRSTFVKYTLSVGSEGGTESRPGIIEKRYSDFSVLNSKLRRTFPKEMEDVSFPGKLMLGNFSSETIAQRSRAFEQYLTHLFTIDCVRFSDEFKDFLYQRQIQEGIDCAQSGNFSRCVDVLEGHLPVQRGLQGDQHADVVGTLCMLSACHQKLGNREAALRYAESALSCMDNNTNSALLVSLLHHTIYLCWLLNHEKSHLESRLASLGDKGGKSQELLSVILSSNKAE</sequence>
<dbReference type="GeneID" id="111133489"/>
<reference evidence="9" key="1">
    <citation type="submission" date="2025-08" db="UniProtKB">
        <authorList>
            <consortium name="RefSeq"/>
        </authorList>
    </citation>
    <scope>IDENTIFICATION</scope>
    <source>
        <tissue evidence="9">Whole sample</tissue>
    </source>
</reference>
<evidence type="ECO:0000256" key="1">
    <source>
        <dbReference type="ARBA" id="ARBA00004469"/>
    </source>
</evidence>
<keyword evidence="6" id="KW-0472">Membrane</keyword>
<dbReference type="AlphaFoldDB" id="A0A8B8EC08"/>
<gene>
    <name evidence="9" type="primary">LOC111133489</name>
</gene>
<proteinExistence type="predicted"/>
<dbReference type="OrthoDB" id="5975050at2759"/>
<organism evidence="8 9">
    <name type="scientific">Crassostrea virginica</name>
    <name type="common">Eastern oyster</name>
    <dbReference type="NCBI Taxonomy" id="6565"/>
    <lineage>
        <taxon>Eukaryota</taxon>
        <taxon>Metazoa</taxon>
        <taxon>Spiralia</taxon>
        <taxon>Lophotrochozoa</taxon>
        <taxon>Mollusca</taxon>
        <taxon>Bivalvia</taxon>
        <taxon>Autobranchia</taxon>
        <taxon>Pteriomorphia</taxon>
        <taxon>Ostreida</taxon>
        <taxon>Ostreoidea</taxon>
        <taxon>Ostreidae</taxon>
        <taxon>Crassostrea</taxon>
    </lineage>
</organism>
<dbReference type="InterPro" id="IPR011990">
    <property type="entry name" value="TPR-like_helical_dom_sf"/>
</dbReference>
<dbReference type="InterPro" id="IPR039937">
    <property type="entry name" value="SNX20/SNX21"/>
</dbReference>
<accession>A0A8B8EC08</accession>
<evidence type="ECO:0000259" key="7">
    <source>
        <dbReference type="PROSITE" id="PS50195"/>
    </source>
</evidence>
<evidence type="ECO:0000256" key="2">
    <source>
        <dbReference type="ARBA" id="ARBA00022448"/>
    </source>
</evidence>
<comment type="subcellular location">
    <subcellularLocation>
        <location evidence="1">Early endosome membrane</location>
        <topology evidence="1">Peripheral membrane protein</topology>
        <orientation evidence="1">Cytoplasmic side</orientation>
    </subcellularLocation>
</comment>
<dbReference type="SUPFAM" id="SSF48452">
    <property type="entry name" value="TPR-like"/>
    <property type="match status" value="1"/>
</dbReference>